<dbReference type="InParanoid" id="G8ZRY9"/>
<accession>G8ZRY9</accession>
<dbReference type="GeneID" id="11500616"/>
<dbReference type="RefSeq" id="XP_003680492.1">
    <property type="nucleotide sequence ID" value="XM_003680444.1"/>
</dbReference>
<evidence type="ECO:0000313" key="2">
    <source>
        <dbReference type="EMBL" id="CCE91281.1"/>
    </source>
</evidence>
<dbReference type="OrthoDB" id="4095763at2759"/>
<dbReference type="InterPro" id="IPR021216">
    <property type="entry name" value="DUF2722"/>
</dbReference>
<protein>
    <submittedName>
        <fullName evidence="2">Uncharacterized protein</fullName>
    </submittedName>
</protein>
<reference evidence="2 3" key="1">
    <citation type="journal article" date="2011" name="Proc. Natl. Acad. Sci. U.S.A.">
        <title>Evolutionary erosion of yeast sex chromosomes by mating-type switching accidents.</title>
        <authorList>
            <person name="Gordon J.L."/>
            <person name="Armisen D."/>
            <person name="Proux-Wera E."/>
            <person name="Oheigeartaigh S.S."/>
            <person name="Byrne K.P."/>
            <person name="Wolfe K.H."/>
        </authorList>
    </citation>
    <scope>NUCLEOTIDE SEQUENCE [LARGE SCALE GENOMIC DNA]</scope>
    <source>
        <strain evidence="3">ATCC 10662 / CBS 1146 / NBRC 0425 / NCYC 2629 / NRRL Y-866</strain>
    </source>
</reference>
<feature type="compositionally biased region" description="Basic and acidic residues" evidence="1">
    <location>
        <begin position="288"/>
        <end position="301"/>
    </location>
</feature>
<dbReference type="AlphaFoldDB" id="G8ZRY9"/>
<dbReference type="GO" id="GO:0071406">
    <property type="term" value="P:cellular response to methylmercury"/>
    <property type="evidence" value="ECO:0007669"/>
    <property type="project" value="EnsemblFungi"/>
</dbReference>
<name>G8ZRY9_TORDE</name>
<feature type="region of interest" description="Disordered" evidence="1">
    <location>
        <begin position="264"/>
        <end position="327"/>
    </location>
</feature>
<gene>
    <name evidence="2" type="primary">TDEL0C03920</name>
    <name evidence="2" type="ORF">TDEL_0C03920</name>
</gene>
<evidence type="ECO:0000313" key="3">
    <source>
        <dbReference type="Proteomes" id="UP000005627"/>
    </source>
</evidence>
<dbReference type="FunCoup" id="G8ZRY9">
    <property type="interactions" value="59"/>
</dbReference>
<dbReference type="EMBL" id="HE616744">
    <property type="protein sequence ID" value="CCE91281.1"/>
    <property type="molecule type" value="Genomic_DNA"/>
</dbReference>
<dbReference type="Proteomes" id="UP000005627">
    <property type="component" value="Chromosome 3"/>
</dbReference>
<sequence length="327" mass="35857">MNTPKNSYSPISHEPPRSLIEVLLGAKIEDTNLGQSALEKGLELRVEQERTKQLYYKLENTTRSIELLRMAREIGVSPQDIPKLFNGEDFNVAMPVPSKDKPTVNVADNTGRQPLSYRFPPAGSTLPPKPVSNSAPIIPAKRTHSPARIGANAVAALNESISLKEEDSSTHLSPFANRPSGNISNHSRNISLPMTKSISPNIPSGMTSILSFGRDSSEQLPGSIANANDSDNYDLRRATMAHKKHRRARSASSFGVIDLKMKEESRQQELPKLKTQINSLPMQPSSTDPEKPHHDYDEKTCSESSSRNGSPTQARSINSVAKLLNSC</sequence>
<dbReference type="KEGG" id="tdl:TDEL_0C03920"/>
<dbReference type="Pfam" id="PF10846">
    <property type="entry name" value="DUF2722"/>
    <property type="match status" value="1"/>
</dbReference>
<feature type="compositionally biased region" description="Polar residues" evidence="1">
    <location>
        <begin position="302"/>
        <end position="327"/>
    </location>
</feature>
<feature type="compositionally biased region" description="Polar residues" evidence="1">
    <location>
        <begin position="275"/>
        <end position="287"/>
    </location>
</feature>
<keyword evidence="3" id="KW-1185">Reference proteome</keyword>
<dbReference type="eggNOG" id="ENOG502S5HG">
    <property type="taxonomic scope" value="Eukaryota"/>
</dbReference>
<proteinExistence type="predicted"/>
<feature type="region of interest" description="Disordered" evidence="1">
    <location>
        <begin position="165"/>
        <end position="189"/>
    </location>
</feature>
<dbReference type="HOGENOM" id="CLU_058506_0_0_1"/>
<feature type="compositionally biased region" description="Polar residues" evidence="1">
    <location>
        <begin position="179"/>
        <end position="189"/>
    </location>
</feature>
<evidence type="ECO:0000256" key="1">
    <source>
        <dbReference type="SAM" id="MobiDB-lite"/>
    </source>
</evidence>
<organism evidence="2 3">
    <name type="scientific">Torulaspora delbrueckii</name>
    <name type="common">Yeast</name>
    <name type="synonym">Candida colliculosa</name>
    <dbReference type="NCBI Taxonomy" id="4950"/>
    <lineage>
        <taxon>Eukaryota</taxon>
        <taxon>Fungi</taxon>
        <taxon>Dikarya</taxon>
        <taxon>Ascomycota</taxon>
        <taxon>Saccharomycotina</taxon>
        <taxon>Saccharomycetes</taxon>
        <taxon>Saccharomycetales</taxon>
        <taxon>Saccharomycetaceae</taxon>
        <taxon>Torulaspora</taxon>
    </lineage>
</organism>